<dbReference type="OrthoDB" id="6297021at2"/>
<accession>A0A2Z4FIJ0</accession>
<reference evidence="2 3" key="1">
    <citation type="submission" date="2018-06" db="EMBL/GenBank/DDBJ databases">
        <title>Lujinxingia sediminis gen. nov. sp. nov., a new facultative anaerobic member of the class Deltaproteobacteria, and proposal of Lujinxingaceae fam. nov.</title>
        <authorList>
            <person name="Guo L.-Y."/>
            <person name="Li C.-M."/>
            <person name="Wang S."/>
            <person name="Du Z.-J."/>
        </authorList>
    </citation>
    <scope>NUCLEOTIDE SEQUENCE [LARGE SCALE GENOMIC DNA]</scope>
    <source>
        <strain evidence="2 3">FA350</strain>
    </source>
</reference>
<name>A0A2Z4FIJ0_9DELT</name>
<dbReference type="InterPro" id="IPR000873">
    <property type="entry name" value="AMP-dep_synth/lig_dom"/>
</dbReference>
<dbReference type="Pfam" id="PF00501">
    <property type="entry name" value="AMP-binding"/>
    <property type="match status" value="1"/>
</dbReference>
<evidence type="ECO:0000313" key="3">
    <source>
        <dbReference type="Proteomes" id="UP000249799"/>
    </source>
</evidence>
<dbReference type="KEGG" id="bsed:DN745_04005"/>
<dbReference type="GO" id="GO:0070566">
    <property type="term" value="F:adenylyltransferase activity"/>
    <property type="evidence" value="ECO:0007669"/>
    <property type="project" value="TreeGrafter"/>
</dbReference>
<dbReference type="GO" id="GO:0006633">
    <property type="term" value="P:fatty acid biosynthetic process"/>
    <property type="evidence" value="ECO:0007669"/>
    <property type="project" value="TreeGrafter"/>
</dbReference>
<dbReference type="Gene3D" id="3.30.300.30">
    <property type="match status" value="1"/>
</dbReference>
<dbReference type="InterPro" id="IPR045851">
    <property type="entry name" value="AMP-bd_C_sf"/>
</dbReference>
<dbReference type="GO" id="GO:0005886">
    <property type="term" value="C:plasma membrane"/>
    <property type="evidence" value="ECO:0007669"/>
    <property type="project" value="TreeGrafter"/>
</dbReference>
<comment type="similarity">
    <text evidence="1">Belongs to the ATP-dependent AMP-binding enzyme family.</text>
</comment>
<dbReference type="RefSeq" id="WP_111332395.1">
    <property type="nucleotide sequence ID" value="NZ_CP030032.1"/>
</dbReference>
<dbReference type="AlphaFoldDB" id="A0A2Z4FIJ0"/>
<dbReference type="SUPFAM" id="SSF56801">
    <property type="entry name" value="Acetyl-CoA synthetase-like"/>
    <property type="match status" value="1"/>
</dbReference>
<dbReference type="Proteomes" id="UP000249799">
    <property type="component" value="Chromosome"/>
</dbReference>
<protein>
    <submittedName>
        <fullName evidence="2">Uncharacterized protein</fullName>
    </submittedName>
</protein>
<dbReference type="Gene3D" id="3.40.50.12780">
    <property type="entry name" value="N-terminal domain of ligase-like"/>
    <property type="match status" value="1"/>
</dbReference>
<gene>
    <name evidence="2" type="ORF">DN745_04005</name>
</gene>
<dbReference type="PANTHER" id="PTHR22754:SF32">
    <property type="entry name" value="DISCO-INTERACTING PROTEIN 2"/>
    <property type="match status" value="1"/>
</dbReference>
<organism evidence="2 3">
    <name type="scientific">Bradymonas sediminis</name>
    <dbReference type="NCBI Taxonomy" id="1548548"/>
    <lineage>
        <taxon>Bacteria</taxon>
        <taxon>Deltaproteobacteria</taxon>
        <taxon>Bradymonadales</taxon>
        <taxon>Bradymonadaceae</taxon>
        <taxon>Bradymonas</taxon>
    </lineage>
</organism>
<evidence type="ECO:0000256" key="1">
    <source>
        <dbReference type="ARBA" id="ARBA00006432"/>
    </source>
</evidence>
<proteinExistence type="inferred from homology"/>
<dbReference type="PANTHER" id="PTHR22754">
    <property type="entry name" value="DISCO-INTERACTING PROTEIN 2 DIP2 -RELATED"/>
    <property type="match status" value="1"/>
</dbReference>
<dbReference type="EMBL" id="CP030032">
    <property type="protein sequence ID" value="AWV88544.1"/>
    <property type="molecule type" value="Genomic_DNA"/>
</dbReference>
<dbReference type="InterPro" id="IPR042099">
    <property type="entry name" value="ANL_N_sf"/>
</dbReference>
<sequence length="684" mass="73632">MLRGKKQIALGLAIQQEDASKNLPAAEAEWVASWGEDDFMGRTQWPRLDEVLRATALRDDGAGVYIVDPRGGQEFRSYKQIMAYAARIGAGLQAKGVAPGDRVMLLQSTGFDFLGSFFGAQAIGATPIPFAPPRTLKPKRARIPKLPRNGARKPSFAGYAERLGARVILAERGVDLGQAPTRTDAGALYFCGGVSALLDGVPGAATADSPASPTNPAYIQLTAGATGRMRGVELSQANILSNVLAIGRALRVQPDDVGVSWVPPYNSMGLVGIICFGLYWGLNMVMIHPERFLQQPEDWLRAISRHGGTLSVAPNFGYHYTLRRCQQSNLSGLDLSSWRVAMSGAEPVRAQHMDAFERRFSQYGLKHDLFLPVYGLAEATLAVTFGGLGEPFGLDGINRRVLENQGIVEPLPAEGANSPAERLHLVSVGRPVEGVDVKIVGDDGGELGERECGEIWVRGPNCMSTYVAEDAAPRPACSDGAAIEATRMVGDWLATSDLGYVADGQLYILGRACDAVRTARGRTLYPDEVELFVNSVDGIRVGSAVAFSVPAAEGNINGAPAQAGSKEAVADAQTGVSLLVIGYELQAGTEARHVERAVRTLLKKHLSVDPHTIVPLSPDSVPKTHSGKVRRSLVRELFLADRLDRRTRAEQRDPLKRVISRAQSSVTRLRDGVQQHLSGWFSDT</sequence>
<keyword evidence="3" id="KW-1185">Reference proteome</keyword>
<evidence type="ECO:0000313" key="2">
    <source>
        <dbReference type="EMBL" id="AWV88544.1"/>
    </source>
</evidence>